<keyword evidence="2" id="KW-1185">Reference proteome</keyword>
<dbReference type="EMBL" id="SWLB01000009">
    <property type="protein sequence ID" value="KAF3334086.1"/>
    <property type="molecule type" value="Genomic_DNA"/>
</dbReference>
<organism evidence="1 2">
    <name type="scientific">Carex littledalei</name>
    <dbReference type="NCBI Taxonomy" id="544730"/>
    <lineage>
        <taxon>Eukaryota</taxon>
        <taxon>Viridiplantae</taxon>
        <taxon>Streptophyta</taxon>
        <taxon>Embryophyta</taxon>
        <taxon>Tracheophyta</taxon>
        <taxon>Spermatophyta</taxon>
        <taxon>Magnoliopsida</taxon>
        <taxon>Liliopsida</taxon>
        <taxon>Poales</taxon>
        <taxon>Cyperaceae</taxon>
        <taxon>Cyperoideae</taxon>
        <taxon>Cariceae</taxon>
        <taxon>Carex</taxon>
        <taxon>Carex subgen. Euthyceras</taxon>
    </lineage>
</organism>
<evidence type="ECO:0000313" key="1">
    <source>
        <dbReference type="EMBL" id="KAF3334086.1"/>
    </source>
</evidence>
<gene>
    <name evidence="1" type="ORF">FCM35_KLT20690</name>
</gene>
<name>A0A833RDI5_9POAL</name>
<dbReference type="Proteomes" id="UP000623129">
    <property type="component" value="Unassembled WGS sequence"/>
</dbReference>
<protein>
    <submittedName>
        <fullName evidence="1">Uncharacterized protein</fullName>
    </submittedName>
</protein>
<reference evidence="1" key="1">
    <citation type="submission" date="2020-01" db="EMBL/GenBank/DDBJ databases">
        <title>Genome sequence of Kobresia littledalei, the first chromosome-level genome in the family Cyperaceae.</title>
        <authorList>
            <person name="Qu G."/>
        </authorList>
    </citation>
    <scope>NUCLEOTIDE SEQUENCE</scope>
    <source>
        <strain evidence="1">C.B.Clarke</strain>
        <tissue evidence="1">Leaf</tissue>
    </source>
</reference>
<proteinExistence type="predicted"/>
<dbReference type="AlphaFoldDB" id="A0A833RDI5"/>
<evidence type="ECO:0000313" key="2">
    <source>
        <dbReference type="Proteomes" id="UP000623129"/>
    </source>
</evidence>
<sequence length="145" mass="16457">MAIGLSDSQPICRICCDMPVSAVELQKPLMAARDINRAPNEACTFLFMEDTNPKEKSLSSEVRGSRSFINKRHRRRRVKLPLSRNCRQIMEDSQDNLCQAVQEMQLNSESSVRKSECMQSGDKFLAKVDNPSEIAEDLSKLCMKD</sequence>
<comment type="caution">
    <text evidence="1">The sequence shown here is derived from an EMBL/GenBank/DDBJ whole genome shotgun (WGS) entry which is preliminary data.</text>
</comment>
<accession>A0A833RDI5</accession>